<feature type="region of interest" description="Disordered" evidence="1">
    <location>
        <begin position="22"/>
        <end position="44"/>
    </location>
</feature>
<accession>A0A317UZ08</accession>
<feature type="chain" id="PRO_5016381901" description="Secreted protein" evidence="2">
    <location>
        <begin position="25"/>
        <end position="88"/>
    </location>
</feature>
<dbReference type="GeneID" id="37066582"/>
<protein>
    <recommendedName>
        <fullName evidence="5">Secreted protein</fullName>
    </recommendedName>
</protein>
<feature type="signal peptide" evidence="2">
    <location>
        <begin position="1"/>
        <end position="24"/>
    </location>
</feature>
<keyword evidence="4" id="KW-1185">Reference proteome</keyword>
<dbReference type="Proteomes" id="UP000247233">
    <property type="component" value="Unassembled WGS sequence"/>
</dbReference>
<evidence type="ECO:0000313" key="4">
    <source>
        <dbReference type="Proteomes" id="UP000247233"/>
    </source>
</evidence>
<comment type="caution">
    <text evidence="3">The sequence shown here is derived from an EMBL/GenBank/DDBJ whole genome shotgun (WGS) entry which is preliminary data.</text>
</comment>
<dbReference type="AlphaFoldDB" id="A0A317UZ08"/>
<evidence type="ECO:0000256" key="2">
    <source>
        <dbReference type="SAM" id="SignalP"/>
    </source>
</evidence>
<feature type="compositionally biased region" description="Polar residues" evidence="1">
    <location>
        <begin position="23"/>
        <end position="39"/>
    </location>
</feature>
<evidence type="ECO:0000313" key="3">
    <source>
        <dbReference type="EMBL" id="PWY66431.1"/>
    </source>
</evidence>
<name>A0A317UZ08_9EURO</name>
<proteinExistence type="predicted"/>
<dbReference type="EMBL" id="MSFL01000044">
    <property type="protein sequence ID" value="PWY66431.1"/>
    <property type="molecule type" value="Genomic_DNA"/>
</dbReference>
<dbReference type="VEuPathDB" id="FungiDB:BO70DRAFT_366496"/>
<keyword evidence="2" id="KW-0732">Signal</keyword>
<evidence type="ECO:0008006" key="5">
    <source>
        <dbReference type="Google" id="ProtNLM"/>
    </source>
</evidence>
<sequence>MDGWRWMASLSLSLCLSCGRPTGATTDSIDRQPTATSSMMGWGGMDGRAEREILPLPHRSNRSESKYTVLCIRLQGKKGKKDRLSGIA</sequence>
<dbReference type="RefSeq" id="XP_025394800.1">
    <property type="nucleotide sequence ID" value="XM_025544345.1"/>
</dbReference>
<gene>
    <name evidence="3" type="ORF">BO70DRAFT_366496</name>
</gene>
<evidence type="ECO:0000256" key="1">
    <source>
        <dbReference type="SAM" id="MobiDB-lite"/>
    </source>
</evidence>
<reference evidence="3 4" key="1">
    <citation type="submission" date="2016-12" db="EMBL/GenBank/DDBJ databases">
        <title>The genomes of Aspergillus section Nigri reveals drivers in fungal speciation.</title>
        <authorList>
            <consortium name="DOE Joint Genome Institute"/>
            <person name="Vesth T.C."/>
            <person name="Nybo J."/>
            <person name="Theobald S."/>
            <person name="Brandl J."/>
            <person name="Frisvad J.C."/>
            <person name="Nielsen K.F."/>
            <person name="Lyhne E.K."/>
            <person name="Kogle M.E."/>
            <person name="Kuo A."/>
            <person name="Riley R."/>
            <person name="Clum A."/>
            <person name="Nolan M."/>
            <person name="Lipzen A."/>
            <person name="Salamov A."/>
            <person name="Henrissat B."/>
            <person name="Wiebenga A."/>
            <person name="De Vries R.P."/>
            <person name="Grigoriev I.V."/>
            <person name="Mortensen U.H."/>
            <person name="Andersen M.R."/>
            <person name="Baker S.E."/>
        </authorList>
    </citation>
    <scope>NUCLEOTIDE SEQUENCE [LARGE SCALE GENOMIC DNA]</scope>
    <source>
        <strain evidence="3 4">CBS 117.55</strain>
    </source>
</reference>
<organism evidence="3 4">
    <name type="scientific">Aspergillus heteromorphus CBS 117.55</name>
    <dbReference type="NCBI Taxonomy" id="1448321"/>
    <lineage>
        <taxon>Eukaryota</taxon>
        <taxon>Fungi</taxon>
        <taxon>Dikarya</taxon>
        <taxon>Ascomycota</taxon>
        <taxon>Pezizomycotina</taxon>
        <taxon>Eurotiomycetes</taxon>
        <taxon>Eurotiomycetidae</taxon>
        <taxon>Eurotiales</taxon>
        <taxon>Aspergillaceae</taxon>
        <taxon>Aspergillus</taxon>
        <taxon>Aspergillus subgen. Circumdati</taxon>
    </lineage>
</organism>